<keyword evidence="1" id="KW-0472">Membrane</keyword>
<organism evidence="2 3">
    <name type="scientific">Lasius platythorax</name>
    <dbReference type="NCBI Taxonomy" id="488582"/>
    <lineage>
        <taxon>Eukaryota</taxon>
        <taxon>Metazoa</taxon>
        <taxon>Ecdysozoa</taxon>
        <taxon>Arthropoda</taxon>
        <taxon>Hexapoda</taxon>
        <taxon>Insecta</taxon>
        <taxon>Pterygota</taxon>
        <taxon>Neoptera</taxon>
        <taxon>Endopterygota</taxon>
        <taxon>Hymenoptera</taxon>
        <taxon>Apocrita</taxon>
        <taxon>Aculeata</taxon>
        <taxon>Formicoidea</taxon>
        <taxon>Formicidae</taxon>
        <taxon>Formicinae</taxon>
        <taxon>Lasius</taxon>
        <taxon>Lasius</taxon>
    </lineage>
</organism>
<keyword evidence="1" id="KW-1133">Transmembrane helix</keyword>
<gene>
    <name evidence="2" type="ORF">LPLAT_LOCUS4139</name>
</gene>
<keyword evidence="1" id="KW-0812">Transmembrane</keyword>
<name>A0AAV2NEM2_9HYME</name>
<proteinExistence type="predicted"/>
<sequence>MFRHKLEGMSLKELQAEARRCGIMPLPKTIKSCIESIMVMLMLKMDNINVLLDLERRMFTMMLCLVKLKILRLYLILRYLRFKKNILFLQIFNMCLLVLSHVVFSQGLRRMIMPFLNYVLL</sequence>
<evidence type="ECO:0000313" key="2">
    <source>
        <dbReference type="EMBL" id="CAL1678244.1"/>
    </source>
</evidence>
<feature type="transmembrane region" description="Helical" evidence="1">
    <location>
        <begin position="86"/>
        <end position="104"/>
    </location>
</feature>
<keyword evidence="3" id="KW-1185">Reference proteome</keyword>
<dbReference type="EMBL" id="OZ034837">
    <property type="protein sequence ID" value="CAL1678244.1"/>
    <property type="molecule type" value="Genomic_DNA"/>
</dbReference>
<dbReference type="Proteomes" id="UP001497644">
    <property type="component" value="Chromosome 14"/>
</dbReference>
<evidence type="ECO:0000256" key="1">
    <source>
        <dbReference type="SAM" id="Phobius"/>
    </source>
</evidence>
<dbReference type="AlphaFoldDB" id="A0AAV2NEM2"/>
<accession>A0AAV2NEM2</accession>
<evidence type="ECO:0000313" key="3">
    <source>
        <dbReference type="Proteomes" id="UP001497644"/>
    </source>
</evidence>
<reference evidence="2" key="1">
    <citation type="submission" date="2024-04" db="EMBL/GenBank/DDBJ databases">
        <authorList>
            <consortium name="Molecular Ecology Group"/>
        </authorList>
    </citation>
    <scope>NUCLEOTIDE SEQUENCE</scope>
</reference>
<protein>
    <submittedName>
        <fullName evidence="2">Uncharacterized protein</fullName>
    </submittedName>
</protein>